<dbReference type="STRING" id="6265.A0A0B2VLD9"/>
<dbReference type="GO" id="GO:0005783">
    <property type="term" value="C:endoplasmic reticulum"/>
    <property type="evidence" value="ECO:0007669"/>
    <property type="project" value="UniProtKB-SubCell"/>
</dbReference>
<evidence type="ECO:0000256" key="7">
    <source>
        <dbReference type="SAM" id="SignalP"/>
    </source>
</evidence>
<keyword evidence="6" id="KW-0143">Chaperone</keyword>
<feature type="chain" id="PRO_5008827528" evidence="7">
    <location>
        <begin position="23"/>
        <end position="189"/>
    </location>
</feature>
<evidence type="ECO:0000256" key="4">
    <source>
        <dbReference type="ARBA" id="ARBA00022729"/>
    </source>
</evidence>
<keyword evidence="3" id="KW-0879">Wnt signaling pathway</keyword>
<name>A0A0B2VLD9_TOXCA</name>
<protein>
    <submittedName>
        <fullName evidence="8">LDLR chaperone MESD</fullName>
    </submittedName>
</protein>
<evidence type="ECO:0000256" key="6">
    <source>
        <dbReference type="ARBA" id="ARBA00023186"/>
    </source>
</evidence>
<dbReference type="AlphaFoldDB" id="A0A0B2VLD9"/>
<dbReference type="EMBL" id="UYWY01020391">
    <property type="protein sequence ID" value="VDM41434.1"/>
    <property type="molecule type" value="Genomic_DNA"/>
</dbReference>
<dbReference type="GO" id="GO:0006457">
    <property type="term" value="P:protein folding"/>
    <property type="evidence" value="ECO:0007669"/>
    <property type="project" value="InterPro"/>
</dbReference>
<dbReference type="Pfam" id="PF10185">
    <property type="entry name" value="Mesd"/>
    <property type="match status" value="1"/>
</dbReference>
<dbReference type="Proteomes" id="UP000031036">
    <property type="component" value="Unassembled WGS sequence"/>
</dbReference>
<keyword evidence="5" id="KW-0256">Endoplasmic reticulum</keyword>
<comment type="similarity">
    <text evidence="2">Belongs to the MESD family.</text>
</comment>
<dbReference type="EMBL" id="JPKZ01000997">
    <property type="protein sequence ID" value="KHN84296.1"/>
    <property type="molecule type" value="Genomic_DNA"/>
</dbReference>
<keyword evidence="4 7" id="KW-0732">Signal</keyword>
<organism evidence="8 10">
    <name type="scientific">Toxocara canis</name>
    <name type="common">Canine roundworm</name>
    <dbReference type="NCBI Taxonomy" id="6265"/>
    <lineage>
        <taxon>Eukaryota</taxon>
        <taxon>Metazoa</taxon>
        <taxon>Ecdysozoa</taxon>
        <taxon>Nematoda</taxon>
        <taxon>Chromadorea</taxon>
        <taxon>Rhabditida</taxon>
        <taxon>Spirurina</taxon>
        <taxon>Ascaridomorpha</taxon>
        <taxon>Ascaridoidea</taxon>
        <taxon>Toxocaridae</taxon>
        <taxon>Toxocara</taxon>
    </lineage>
</organism>
<dbReference type="PANTHER" id="PTHR17600:SF2">
    <property type="entry name" value="LRP CHAPERONE MESD"/>
    <property type="match status" value="1"/>
</dbReference>
<reference evidence="9" key="2">
    <citation type="submission" date="2018-11" db="EMBL/GenBank/DDBJ databases">
        <authorList>
            <consortium name="Pathogen Informatics"/>
        </authorList>
    </citation>
    <scope>NUCLEOTIDE SEQUENCE [LARGE SCALE GENOMIC DNA]</scope>
</reference>
<proteinExistence type="inferred from homology"/>
<dbReference type="OMA" id="SQAWTAK"/>
<feature type="signal peptide" evidence="7">
    <location>
        <begin position="1"/>
        <end position="22"/>
    </location>
</feature>
<dbReference type="PANTHER" id="PTHR17600">
    <property type="entry name" value="MESODERM DEVELOPMENT CANDIDATE 2"/>
    <property type="match status" value="1"/>
</dbReference>
<reference evidence="8 10" key="1">
    <citation type="submission" date="2014-11" db="EMBL/GenBank/DDBJ databases">
        <title>Genetic blueprint of the zoonotic pathogen Toxocara canis.</title>
        <authorList>
            <person name="Zhu X.-Q."/>
            <person name="Korhonen P.K."/>
            <person name="Cai H."/>
            <person name="Young N.D."/>
            <person name="Nejsum P."/>
            <person name="von Samson-Himmelstjerna G."/>
            <person name="Boag P.R."/>
            <person name="Tan P."/>
            <person name="Li Q."/>
            <person name="Min J."/>
            <person name="Yang Y."/>
            <person name="Wang X."/>
            <person name="Fang X."/>
            <person name="Hall R.S."/>
            <person name="Hofmann A."/>
            <person name="Sternberg P.W."/>
            <person name="Jex A.R."/>
            <person name="Gasser R.B."/>
        </authorList>
    </citation>
    <scope>NUCLEOTIDE SEQUENCE [LARGE SCALE GENOMIC DNA]</scope>
    <source>
        <strain evidence="8">PN_DK_2014</strain>
    </source>
</reference>
<comment type="subcellular location">
    <subcellularLocation>
        <location evidence="1">Endoplasmic reticulum</location>
    </subcellularLocation>
</comment>
<evidence type="ECO:0000256" key="1">
    <source>
        <dbReference type="ARBA" id="ARBA00004240"/>
    </source>
</evidence>
<evidence type="ECO:0000313" key="10">
    <source>
        <dbReference type="Proteomes" id="UP000031036"/>
    </source>
</evidence>
<evidence type="ECO:0000256" key="2">
    <source>
        <dbReference type="ARBA" id="ARBA00011068"/>
    </source>
</evidence>
<dbReference type="InterPro" id="IPR019330">
    <property type="entry name" value="MESD"/>
</dbReference>
<evidence type="ECO:0000313" key="8">
    <source>
        <dbReference type="EMBL" id="KHN84296.1"/>
    </source>
</evidence>
<dbReference type="GO" id="GO:0016055">
    <property type="term" value="P:Wnt signaling pathway"/>
    <property type="evidence" value="ECO:0007669"/>
    <property type="project" value="UniProtKB-KW"/>
</dbReference>
<sequence length="189" mass="21730">MTCSQRLAVLSLMILVISTVHTTKSGKGTKKDVRDFTDRDFERLYEEWEENDDEVLEEDELPPYKRPVKQTDLNDALKSANSPEELMKMSKKGQSLMMFVSVGSVNNEPVTRQYAEKWTTLWQSSLYNNHIDVQVYMIDDDRAIFLFSDGSKAWEAKDFLLRQPQVSLVTIEGKNFVGPAHRGSSKEEL</sequence>
<dbReference type="Gene3D" id="6.10.250.640">
    <property type="match status" value="1"/>
</dbReference>
<keyword evidence="10" id="KW-1185">Reference proteome</keyword>
<evidence type="ECO:0000256" key="3">
    <source>
        <dbReference type="ARBA" id="ARBA00022687"/>
    </source>
</evidence>
<evidence type="ECO:0000313" key="9">
    <source>
        <dbReference type="EMBL" id="VDM41434.1"/>
    </source>
</evidence>
<evidence type="ECO:0000256" key="5">
    <source>
        <dbReference type="ARBA" id="ARBA00022824"/>
    </source>
</evidence>
<gene>
    <name evidence="8" type="primary">MESDC2</name>
    <name evidence="8" type="ORF">Tcan_16649</name>
    <name evidence="9" type="ORF">TCNE_LOCUS10113</name>
</gene>
<dbReference type="Gene3D" id="3.30.70.260">
    <property type="match status" value="1"/>
</dbReference>
<dbReference type="OrthoDB" id="75833at2759"/>
<accession>A0A0B2VLD9</accession>